<name>A0A944D7K6_DENI1</name>
<dbReference type="RefSeq" id="WP_214361173.1">
    <property type="nucleotide sequence ID" value="NZ_JAEKFT010000008.1"/>
</dbReference>
<keyword evidence="2" id="KW-0121">Carboxypeptidase</keyword>
<dbReference type="Pfam" id="PF02557">
    <property type="entry name" value="VanY"/>
    <property type="match status" value="1"/>
</dbReference>
<dbReference type="SUPFAM" id="SSF55166">
    <property type="entry name" value="Hedgehog/DD-peptidase"/>
    <property type="match status" value="1"/>
</dbReference>
<gene>
    <name evidence="2" type="ORF">I8J34_09580</name>
</gene>
<dbReference type="Proteomes" id="UP000694660">
    <property type="component" value="Unassembled WGS sequence"/>
</dbReference>
<dbReference type="InterPro" id="IPR052179">
    <property type="entry name" value="DD-CPase-like"/>
</dbReference>
<dbReference type="Gene3D" id="3.30.1380.10">
    <property type="match status" value="1"/>
</dbReference>
<organism evidence="2 3">
    <name type="scientific">Denitromonas iodatirespirans</name>
    <dbReference type="NCBI Taxonomy" id="2795389"/>
    <lineage>
        <taxon>Bacteria</taxon>
        <taxon>Pseudomonadati</taxon>
        <taxon>Pseudomonadota</taxon>
        <taxon>Betaproteobacteria</taxon>
        <taxon>Rhodocyclales</taxon>
        <taxon>Zoogloeaceae</taxon>
        <taxon>Denitromonas</taxon>
    </lineage>
</organism>
<dbReference type="GO" id="GO:0006508">
    <property type="term" value="P:proteolysis"/>
    <property type="evidence" value="ECO:0007669"/>
    <property type="project" value="InterPro"/>
</dbReference>
<dbReference type="InterPro" id="IPR058193">
    <property type="entry name" value="VanY/YodJ_core_dom"/>
</dbReference>
<dbReference type="AlphaFoldDB" id="A0A944D7K6"/>
<dbReference type="EMBL" id="JAEKFT010000008">
    <property type="protein sequence ID" value="MBT0961424.1"/>
    <property type="molecule type" value="Genomic_DNA"/>
</dbReference>
<dbReference type="InterPro" id="IPR003709">
    <property type="entry name" value="VanY-like_core_dom"/>
</dbReference>
<keyword evidence="2" id="KW-0645">Protease</keyword>
<proteinExistence type="predicted"/>
<accession>A0A944D7K6</accession>
<protein>
    <submittedName>
        <fullName evidence="2">D-alanyl-D-alanine carboxypeptidase family protein</fullName>
    </submittedName>
</protein>
<reference evidence="3" key="1">
    <citation type="journal article" date="2022" name="ISME J.">
        <title>Genetic and phylogenetic analysis of dissimilatory iodate-reducing bacteria identifies potential niches across the world's oceans.</title>
        <authorList>
            <person name="Reyes-Umana V."/>
            <person name="Henning Z."/>
            <person name="Lee K."/>
            <person name="Barnum T.P."/>
            <person name="Coates J.D."/>
        </authorList>
    </citation>
    <scope>NUCLEOTIDE SEQUENCE [LARGE SCALE GENOMIC DNA]</scope>
    <source>
        <strain evidence="3">IR12</strain>
    </source>
</reference>
<comment type="caution">
    <text evidence="2">The sequence shown here is derived from an EMBL/GenBank/DDBJ whole genome shotgun (WGS) entry which is preliminary data.</text>
</comment>
<dbReference type="GO" id="GO:0004180">
    <property type="term" value="F:carboxypeptidase activity"/>
    <property type="evidence" value="ECO:0007669"/>
    <property type="project" value="UniProtKB-KW"/>
</dbReference>
<keyword evidence="3" id="KW-1185">Reference proteome</keyword>
<feature type="domain" description="D-alanyl-D-alanine carboxypeptidase-like core" evidence="1">
    <location>
        <begin position="45"/>
        <end position="171"/>
    </location>
</feature>
<keyword evidence="2" id="KW-0378">Hydrolase</keyword>
<dbReference type="CDD" id="cd14852">
    <property type="entry name" value="LD-carboxypeptidase"/>
    <property type="match status" value="1"/>
</dbReference>
<sequence length="173" mass="18516">MRHRYAALNAELGISGQLLASRGLLECEEASCLVVAEVGADGRNHLLIPAAARAWRDLKAAALGEGVSLHIVSAFRSVDRQADIIRRKLAAGVAIEDVLAVCAPPGFSEHHTGCAVDISTPGSLALDVTFEHTPAFVWLRACAADFDFRLSYPVGNACGFQYEPWHWCFVGGA</sequence>
<evidence type="ECO:0000313" key="3">
    <source>
        <dbReference type="Proteomes" id="UP000694660"/>
    </source>
</evidence>
<dbReference type="InterPro" id="IPR009045">
    <property type="entry name" value="Zn_M74/Hedgehog-like"/>
</dbReference>
<dbReference type="PANTHER" id="PTHR34385">
    <property type="entry name" value="D-ALANYL-D-ALANINE CARBOXYPEPTIDASE"/>
    <property type="match status" value="1"/>
</dbReference>
<dbReference type="PANTHER" id="PTHR34385:SF1">
    <property type="entry name" value="PEPTIDOGLYCAN L-ALANYL-D-GLUTAMATE ENDOPEPTIDASE CWLK"/>
    <property type="match status" value="1"/>
</dbReference>
<evidence type="ECO:0000313" key="2">
    <source>
        <dbReference type="EMBL" id="MBT0961424.1"/>
    </source>
</evidence>
<evidence type="ECO:0000259" key="1">
    <source>
        <dbReference type="Pfam" id="PF02557"/>
    </source>
</evidence>